<dbReference type="Pfam" id="PF01120">
    <property type="entry name" value="Alpha_L_fucos"/>
    <property type="match status" value="1"/>
</dbReference>
<dbReference type="GO" id="GO:0005764">
    <property type="term" value="C:lysosome"/>
    <property type="evidence" value="ECO:0007669"/>
    <property type="project" value="TreeGrafter"/>
</dbReference>
<evidence type="ECO:0000256" key="2">
    <source>
        <dbReference type="ARBA" id="ARBA00007951"/>
    </source>
</evidence>
<evidence type="ECO:0000256" key="4">
    <source>
        <dbReference type="ARBA" id="ARBA00022729"/>
    </source>
</evidence>
<dbReference type="InterPro" id="IPR000933">
    <property type="entry name" value="Glyco_hydro_29"/>
</dbReference>
<keyword evidence="10" id="KW-1185">Reference proteome</keyword>
<dbReference type="SUPFAM" id="SSF51445">
    <property type="entry name" value="(Trans)glycosidases"/>
    <property type="match status" value="1"/>
</dbReference>
<dbReference type="OrthoDB" id="1389336at2"/>
<dbReference type="EC" id="3.2.1.51" evidence="3"/>
<dbReference type="GO" id="GO:0006004">
    <property type="term" value="P:fucose metabolic process"/>
    <property type="evidence" value="ECO:0007669"/>
    <property type="project" value="InterPro"/>
</dbReference>
<dbReference type="InterPro" id="IPR016286">
    <property type="entry name" value="FUC_metazoa-typ"/>
</dbReference>
<reference evidence="9 10" key="1">
    <citation type="submission" date="2019-02" db="EMBL/GenBank/DDBJ databases">
        <title>Draft Genome Sequence of the Prevotella sp. BCRC 81118, Isolated from Human Feces.</title>
        <authorList>
            <person name="Huang C.-H."/>
        </authorList>
    </citation>
    <scope>NUCLEOTIDE SEQUENCE [LARGE SCALE GENOMIC DNA]</scope>
    <source>
        <strain evidence="9 10">BCRC 81118</strain>
    </source>
</reference>
<keyword evidence="5" id="KW-0378">Hydrolase</keyword>
<dbReference type="GO" id="GO:0004560">
    <property type="term" value="F:alpha-L-fucosidase activity"/>
    <property type="evidence" value="ECO:0007669"/>
    <property type="project" value="InterPro"/>
</dbReference>
<feature type="domain" description="Glycoside hydrolase family 29 N-terminal" evidence="8">
    <location>
        <begin position="59"/>
        <end position="386"/>
    </location>
</feature>
<evidence type="ECO:0000256" key="3">
    <source>
        <dbReference type="ARBA" id="ARBA00012662"/>
    </source>
</evidence>
<gene>
    <name evidence="9" type="ORF">EXN75_03825</name>
</gene>
<dbReference type="PANTHER" id="PTHR10030:SF37">
    <property type="entry name" value="ALPHA-L-FUCOSIDASE-RELATED"/>
    <property type="match status" value="1"/>
</dbReference>
<dbReference type="PRINTS" id="PR00741">
    <property type="entry name" value="GLHYDRLASE29"/>
</dbReference>
<dbReference type="InterPro" id="IPR017853">
    <property type="entry name" value="GH"/>
</dbReference>
<comment type="caution">
    <text evidence="9">The sequence shown here is derived from an EMBL/GenBank/DDBJ whole genome shotgun (WGS) entry which is preliminary data.</text>
</comment>
<dbReference type="InterPro" id="IPR057739">
    <property type="entry name" value="Glyco_hydro_29_N"/>
</dbReference>
<protein>
    <recommendedName>
        <fullName evidence="3">alpha-L-fucosidase</fullName>
        <ecNumber evidence="3">3.2.1.51</ecNumber>
    </recommendedName>
</protein>
<dbReference type="Proteomes" id="UP000297872">
    <property type="component" value="Unassembled WGS sequence"/>
</dbReference>
<dbReference type="EMBL" id="SGVY01000006">
    <property type="protein sequence ID" value="TFH83441.1"/>
    <property type="molecule type" value="Genomic_DNA"/>
</dbReference>
<organism evidence="9 10">
    <name type="scientific">Segatella hominis</name>
    <dbReference type="NCBI Taxonomy" id="2518605"/>
    <lineage>
        <taxon>Bacteria</taxon>
        <taxon>Pseudomonadati</taxon>
        <taxon>Bacteroidota</taxon>
        <taxon>Bacteroidia</taxon>
        <taxon>Bacteroidales</taxon>
        <taxon>Prevotellaceae</taxon>
        <taxon>Segatella</taxon>
    </lineage>
</organism>
<feature type="signal peptide" evidence="7">
    <location>
        <begin position="1"/>
        <end position="25"/>
    </location>
</feature>
<feature type="chain" id="PRO_5021390453" description="alpha-L-fucosidase" evidence="7">
    <location>
        <begin position="26"/>
        <end position="472"/>
    </location>
</feature>
<evidence type="ECO:0000256" key="6">
    <source>
        <dbReference type="ARBA" id="ARBA00023295"/>
    </source>
</evidence>
<keyword evidence="6" id="KW-0326">Glycosidase</keyword>
<keyword evidence="4 7" id="KW-0732">Signal</keyword>
<comment type="function">
    <text evidence="1">Alpha-L-fucosidase is responsible for hydrolyzing the alpha-1,6-linked fucose joined to the reducing-end N-acetylglucosamine of the carbohydrate moieties of glycoproteins.</text>
</comment>
<evidence type="ECO:0000256" key="1">
    <source>
        <dbReference type="ARBA" id="ARBA00004071"/>
    </source>
</evidence>
<evidence type="ECO:0000256" key="5">
    <source>
        <dbReference type="ARBA" id="ARBA00022801"/>
    </source>
</evidence>
<dbReference type="GO" id="GO:0016139">
    <property type="term" value="P:glycoside catabolic process"/>
    <property type="evidence" value="ECO:0007669"/>
    <property type="project" value="TreeGrafter"/>
</dbReference>
<evidence type="ECO:0000256" key="7">
    <source>
        <dbReference type="SAM" id="SignalP"/>
    </source>
</evidence>
<name>A0A4Y8VT66_9BACT</name>
<evidence type="ECO:0000313" key="9">
    <source>
        <dbReference type="EMBL" id="TFH83441.1"/>
    </source>
</evidence>
<dbReference type="SMART" id="SM00812">
    <property type="entry name" value="Alpha_L_fucos"/>
    <property type="match status" value="1"/>
</dbReference>
<evidence type="ECO:0000313" key="10">
    <source>
        <dbReference type="Proteomes" id="UP000297872"/>
    </source>
</evidence>
<sequence length="472" mass="53266">MNLETKSFAAAISFALCCSSLSATAANTASAAFPASAASSTSVASSEFSKNVELSAVLPAQHYQPTKENLQSRQEFQDDKFGIFLHWGLYSMLATGEWTMTNKDLNYKEYAKLAGGFYPSKFDAAKWVAAIKASGAKYICFTTRHHEGFSMFKTQYSDYNIVDATPFKRDILKELADECHKQGIRLHLYYSHIDWYREDAPQGRTGRGTGRPNPKGNWQSYYQFMNHQLTELLTHYGKIGAIWFDGWWDQDINPDFDWQLPEQYALIHRLQPACMIGNNHHQVPFEGEDFQMFERDLPGENKSGLSGQDISKLPLETCETMNGMWGYKITDQDYKSTKTLIHYLVKSAGKNANLLMNIGPQPDGELPAVALQRLAEMGEWMKTYGETIYGTRAGIVAPHDWGVSTQKGNRLFVHVLKLQDQSLFLPLGNRKVKKVFDFVSKKPLKMQKCNGGIILDLGAIPTEIDKVVEIQL</sequence>
<proteinExistence type="inferred from homology"/>
<evidence type="ECO:0000259" key="8">
    <source>
        <dbReference type="Pfam" id="PF01120"/>
    </source>
</evidence>
<accession>A0A4Y8VT66</accession>
<dbReference type="Gene3D" id="3.20.20.80">
    <property type="entry name" value="Glycosidases"/>
    <property type="match status" value="1"/>
</dbReference>
<dbReference type="PANTHER" id="PTHR10030">
    <property type="entry name" value="ALPHA-L-FUCOSIDASE"/>
    <property type="match status" value="1"/>
</dbReference>
<comment type="similarity">
    <text evidence="2">Belongs to the glycosyl hydrolase 29 family.</text>
</comment>
<dbReference type="AlphaFoldDB" id="A0A4Y8VT66"/>